<evidence type="ECO:0000313" key="2">
    <source>
        <dbReference type="Proteomes" id="UP001163223"/>
    </source>
</evidence>
<reference evidence="1" key="1">
    <citation type="submission" date="2022-11" db="EMBL/GenBank/DDBJ databases">
        <title>beta-Carotene-producing bacterium, Jeongeuplla avenae sp. nov., alleviates the salt stress of Arabidopsis seedlings.</title>
        <authorList>
            <person name="Jiang L."/>
            <person name="Lee J."/>
        </authorList>
    </citation>
    <scope>NUCLEOTIDE SEQUENCE</scope>
    <source>
        <strain evidence="1">DY_R2A_6</strain>
    </source>
</reference>
<name>A0ACD4NI65_9HYPH</name>
<keyword evidence="2" id="KW-1185">Reference proteome</keyword>
<dbReference type="EMBL" id="CP113520">
    <property type="protein sequence ID" value="WAJ26515.1"/>
    <property type="molecule type" value="Genomic_DNA"/>
</dbReference>
<protein>
    <submittedName>
        <fullName evidence="1">AzlC family ABC transporter permease</fullName>
    </submittedName>
</protein>
<sequence length="241" mass="25597">MPKIDPLEARAALRDVVPVILAIMPFGAVYGTVAIDSGLTMAQTLGLSGIVYAGASQLVALQMIGLSAPVWSIVLVVFALNFRHVLYSASVGRHLSRFTATQKAAAFFLLADPTFGAAEARANGGVLTRSYYFVYGLLLYVFWLVATLAGAVFGSALGDTRALALDFILPAYFLTFLMSFRARPQFWPVVLWSLATSGLVYVTVGSPWHVTIGAFGGILYAALRAPDAPSEAGIAGEGERV</sequence>
<evidence type="ECO:0000313" key="1">
    <source>
        <dbReference type="EMBL" id="WAJ26515.1"/>
    </source>
</evidence>
<proteinExistence type="predicted"/>
<gene>
    <name evidence="1" type="ORF">OXU80_16720</name>
</gene>
<organism evidence="1 2">
    <name type="scientific">Antarcticirhabdus aurantiaca</name>
    <dbReference type="NCBI Taxonomy" id="2606717"/>
    <lineage>
        <taxon>Bacteria</taxon>
        <taxon>Pseudomonadati</taxon>
        <taxon>Pseudomonadota</taxon>
        <taxon>Alphaproteobacteria</taxon>
        <taxon>Hyphomicrobiales</taxon>
        <taxon>Aurantimonadaceae</taxon>
        <taxon>Antarcticirhabdus</taxon>
    </lineage>
</organism>
<dbReference type="Proteomes" id="UP001163223">
    <property type="component" value="Chromosome"/>
</dbReference>
<accession>A0ACD4NI65</accession>